<dbReference type="AlphaFoldDB" id="A0A1A9A9N2"/>
<dbReference type="EMBL" id="FLRD01000323">
    <property type="protein sequence ID" value="SBT52813.1"/>
    <property type="molecule type" value="Genomic_DNA"/>
</dbReference>
<accession>A0A1A9A9N2</accession>
<keyword evidence="3" id="KW-1185">Reference proteome</keyword>
<dbReference type="InterPro" id="IPR008780">
    <property type="entry name" value="Plasmodium_Vir"/>
</dbReference>
<dbReference type="Pfam" id="PF05795">
    <property type="entry name" value="Plasmodium_Vir"/>
    <property type="match status" value="1"/>
</dbReference>
<organism evidence="2 3">
    <name type="scientific">Plasmodium ovale wallikeri</name>
    <dbReference type="NCBI Taxonomy" id="864142"/>
    <lineage>
        <taxon>Eukaryota</taxon>
        <taxon>Sar</taxon>
        <taxon>Alveolata</taxon>
        <taxon>Apicomplexa</taxon>
        <taxon>Aconoidasida</taxon>
        <taxon>Haemosporida</taxon>
        <taxon>Plasmodiidae</taxon>
        <taxon>Plasmodium</taxon>
        <taxon>Plasmodium (Plasmodium)</taxon>
    </lineage>
</organism>
<name>A0A1A9A9N2_PLAOA</name>
<feature type="transmembrane region" description="Helical" evidence="1">
    <location>
        <begin position="268"/>
        <end position="288"/>
    </location>
</feature>
<gene>
    <name evidence="2" type="ORF">POVWA1_064020</name>
</gene>
<proteinExistence type="predicted"/>
<evidence type="ECO:0000313" key="2">
    <source>
        <dbReference type="EMBL" id="SBT52813.1"/>
    </source>
</evidence>
<evidence type="ECO:0000313" key="3">
    <source>
        <dbReference type="Proteomes" id="UP000078555"/>
    </source>
</evidence>
<evidence type="ECO:0000256" key="1">
    <source>
        <dbReference type="SAM" id="Phobius"/>
    </source>
</evidence>
<sequence length="339" mass="39544">MVCDPASYKKKYAFFNFISEYIENDELAEKNGDNSIPTIDYSFINIFNEQKFDDLKKLCSKFVYLVDALRKRNQDSTFNADYDFDYLNYWLNARIHEIDPDSICKKQFFQYLRSKSSSINSLSELSSGIYDIKENDLNDMNTLYKLYKIFKELNKLMNATNPHEGECMSYAHQYVNMYKELEKKCTGNKPKFCDNINKLKQEYEKINLCEQKFAKWSERKLPPLTGDDNPSIKACNDRTTSLYVNGEQPSLGKVDSVETNSDIDVQNVTIGSVATIGFSFICFIFYRFTSFGPWIRSRIIKNEDIFENLGEGMNHFSHTSEYDNLDSENTSYNIAYNNV</sequence>
<reference evidence="3" key="1">
    <citation type="submission" date="2016-05" db="EMBL/GenBank/DDBJ databases">
        <authorList>
            <person name="Naeem Raeece"/>
        </authorList>
    </citation>
    <scope>NUCLEOTIDE SEQUENCE [LARGE SCALE GENOMIC DNA]</scope>
</reference>
<keyword evidence="1" id="KW-1133">Transmembrane helix</keyword>
<dbReference type="Proteomes" id="UP000078555">
    <property type="component" value="Unassembled WGS sequence"/>
</dbReference>
<keyword evidence="1" id="KW-0472">Membrane</keyword>
<keyword evidence="1" id="KW-0812">Transmembrane</keyword>
<protein>
    <submittedName>
        <fullName evidence="2">PIR Superfamily Protein</fullName>
    </submittedName>
</protein>